<comment type="function">
    <text evidence="6">Mitochondrial transcription factor that confers selective promoter recognition on the core subunit of the yeast mitochondrial RNA polymerase. Interacts with DNA in a non-specific manner.</text>
</comment>
<dbReference type="GO" id="GO:0034246">
    <property type="term" value="F:mitochondrial transcription factor activity"/>
    <property type="evidence" value="ECO:0007669"/>
    <property type="project" value="TreeGrafter"/>
</dbReference>
<dbReference type="Gene3D" id="3.40.50.150">
    <property type="entry name" value="Vaccinia Virus protein VP39"/>
    <property type="match status" value="1"/>
</dbReference>
<evidence type="ECO:0000256" key="8">
    <source>
        <dbReference type="SAM" id="MobiDB-lite"/>
    </source>
</evidence>
<dbReference type="Gene3D" id="1.10.8.100">
    <property type="entry name" value="Ribosomal RNA adenine dimethylase-like, domain 2"/>
    <property type="match status" value="1"/>
</dbReference>
<dbReference type="PANTHER" id="PTHR11727">
    <property type="entry name" value="DIMETHYLADENOSINE TRANSFERASE"/>
    <property type="match status" value="1"/>
</dbReference>
<evidence type="ECO:0000256" key="5">
    <source>
        <dbReference type="ARBA" id="ARBA00022884"/>
    </source>
</evidence>
<accession>A0A4U6X0D6</accession>
<evidence type="ECO:0000256" key="3">
    <source>
        <dbReference type="ARBA" id="ARBA00022679"/>
    </source>
</evidence>
<protein>
    <recommendedName>
        <fullName evidence="7">rRNA adenine N(6)-methyltransferase</fullName>
        <ecNumber evidence="7">2.1.1.-</ecNumber>
    </recommendedName>
</protein>
<keyword evidence="2 7" id="KW-0489">Methyltransferase</keyword>
<dbReference type="GO" id="GO:0006391">
    <property type="term" value="P:transcription initiation at mitochondrial promoter"/>
    <property type="evidence" value="ECO:0007669"/>
    <property type="project" value="TreeGrafter"/>
</dbReference>
<dbReference type="GO" id="GO:0034245">
    <property type="term" value="C:mitochondrial DNA-directed RNA polymerase complex"/>
    <property type="evidence" value="ECO:0007669"/>
    <property type="project" value="TreeGrafter"/>
</dbReference>
<dbReference type="InterPro" id="IPR029063">
    <property type="entry name" value="SAM-dependent_MTases_sf"/>
</dbReference>
<dbReference type="SUPFAM" id="SSF53335">
    <property type="entry name" value="S-adenosyl-L-methionine-dependent methyltransferases"/>
    <property type="match status" value="1"/>
</dbReference>
<comment type="similarity">
    <text evidence="7">Belongs to the class I-like SAM-binding methyltransferase superfamily. rRNA adenine N(6)-methyltransferase family.</text>
</comment>
<keyword evidence="7" id="KW-0698">rRNA processing</keyword>
<feature type="compositionally biased region" description="Basic and acidic residues" evidence="8">
    <location>
        <begin position="63"/>
        <end position="74"/>
    </location>
</feature>
<keyword evidence="4 7" id="KW-0949">S-adenosyl-L-methionine</keyword>
<comment type="caution">
    <text evidence="9">The sequence shown here is derived from an EMBL/GenBank/DDBJ whole genome shotgun (WGS) entry which is preliminary data.</text>
</comment>
<feature type="region of interest" description="Disordered" evidence="8">
    <location>
        <begin position="636"/>
        <end position="657"/>
    </location>
</feature>
<organism evidence="9 10">
    <name type="scientific">Colletotrichum tanaceti</name>
    <dbReference type="NCBI Taxonomy" id="1306861"/>
    <lineage>
        <taxon>Eukaryota</taxon>
        <taxon>Fungi</taxon>
        <taxon>Dikarya</taxon>
        <taxon>Ascomycota</taxon>
        <taxon>Pezizomycotina</taxon>
        <taxon>Sordariomycetes</taxon>
        <taxon>Hypocreomycetidae</taxon>
        <taxon>Glomerellales</taxon>
        <taxon>Glomerellaceae</taxon>
        <taxon>Colletotrichum</taxon>
        <taxon>Colletotrichum destructivum species complex</taxon>
    </lineage>
</organism>
<evidence type="ECO:0000256" key="6">
    <source>
        <dbReference type="ARBA" id="ARBA00024915"/>
    </source>
</evidence>
<proteinExistence type="inferred from homology"/>
<dbReference type="AlphaFoldDB" id="A0A4U6X0D6"/>
<gene>
    <name evidence="9" type="ORF">CTA1_10168</name>
</gene>
<keyword evidence="3 7" id="KW-0808">Transferase</keyword>
<dbReference type="EMBL" id="PJEX01000716">
    <property type="protein sequence ID" value="TKW48800.1"/>
    <property type="molecule type" value="Genomic_DNA"/>
</dbReference>
<sequence length="657" mass="74393">MFGLRHAWEKPLPMRRLLTRTISKKAPPTARISKAILQTTTATAEQLAATGIWQTRVDRIKEAKADKASKEKGAPKTKKIKGPMGDKARVNIVSEKLCDDIIKYIGPSLERHRGCDLVDINPGAGLWSRQLNDFLEPRSHTLMEPDADLYAPFLRPLLDRPNTQLLEQSGIVWKELSDVLERLESQKEAARACRPEATQERNDTLLVTANLSYYPKKRYRLFGSVTQLVLYQLLNSIRTSSLFQRYGLVRMLVWTGPDEPRKLLPKTIQERRKVGIEAELSCEWVTEVVGRDDKVVSNESAWFLRDRWLELDSARAVAARMKEAGAAIPEGREHELTRVHREQQGQEGQEGQEGQQRPRNGSKVREAPRAGLLPPMIMRPFLAELEALEEALRRGEFEQPVSSMKFKACKEWSRLMVLRHQKEQLKQGATTYLDLLKKLRAMGRMRQSGALRDGELAASISEWNEAVAGLGKNSSSDFRIVHDNLHLFQQEPSVLHWDRRAYEPLAVRADEFFPNVECSLLDIQPKAVHPRLRQKGPGTSRAADILELMLQSMIMSSTDPISKAVARIWPGAAEWILPRCPSLRDPKAGGMPGEGISELSVRLLNERQWMELLEAFMSWPFRPSYEQLIGRMVEDTESADDENNGAGSSFSADSLLS</sequence>
<evidence type="ECO:0000256" key="7">
    <source>
        <dbReference type="RuleBase" id="RU362106"/>
    </source>
</evidence>
<dbReference type="GO" id="GO:0008168">
    <property type="term" value="F:methyltransferase activity"/>
    <property type="evidence" value="ECO:0007669"/>
    <property type="project" value="UniProtKB-KW"/>
</dbReference>
<dbReference type="InterPro" id="IPR001737">
    <property type="entry name" value="KsgA/Erm"/>
</dbReference>
<dbReference type="Proteomes" id="UP000310108">
    <property type="component" value="Unassembled WGS sequence"/>
</dbReference>
<feature type="region of interest" description="Disordered" evidence="8">
    <location>
        <begin position="340"/>
        <end position="370"/>
    </location>
</feature>
<evidence type="ECO:0000256" key="2">
    <source>
        <dbReference type="ARBA" id="ARBA00022603"/>
    </source>
</evidence>
<dbReference type="PANTHER" id="PTHR11727:SF17">
    <property type="entry name" value="DIMETHYLADENOSINE TRANSFERASE 1, MITOCHONDRIAL"/>
    <property type="match status" value="1"/>
</dbReference>
<dbReference type="EC" id="2.1.1.-" evidence="7"/>
<feature type="region of interest" description="Disordered" evidence="8">
    <location>
        <begin position="63"/>
        <end position="83"/>
    </location>
</feature>
<dbReference type="GO" id="GO:0006364">
    <property type="term" value="P:rRNA processing"/>
    <property type="evidence" value="ECO:0007669"/>
    <property type="project" value="UniProtKB-KW"/>
</dbReference>
<evidence type="ECO:0000313" key="10">
    <source>
        <dbReference type="Proteomes" id="UP000310108"/>
    </source>
</evidence>
<dbReference type="GO" id="GO:0005759">
    <property type="term" value="C:mitochondrial matrix"/>
    <property type="evidence" value="ECO:0007669"/>
    <property type="project" value="TreeGrafter"/>
</dbReference>
<evidence type="ECO:0000313" key="9">
    <source>
        <dbReference type="EMBL" id="TKW48800.1"/>
    </source>
</evidence>
<keyword evidence="10" id="KW-1185">Reference proteome</keyword>
<reference evidence="9 10" key="1">
    <citation type="journal article" date="2019" name="PLoS ONE">
        <title>Comparative genome analysis indicates high evolutionary potential of pathogenicity genes in Colletotrichum tanaceti.</title>
        <authorList>
            <person name="Lelwala R.V."/>
            <person name="Korhonen P.K."/>
            <person name="Young N.D."/>
            <person name="Scott J.B."/>
            <person name="Ades P.A."/>
            <person name="Gasser R.B."/>
            <person name="Taylor P.W.J."/>
        </authorList>
    </citation>
    <scope>NUCLEOTIDE SEQUENCE [LARGE SCALE GENOMIC DNA]</scope>
    <source>
        <strain evidence="9">BRIP57314</strain>
    </source>
</reference>
<dbReference type="GO" id="GO:0003723">
    <property type="term" value="F:RNA binding"/>
    <property type="evidence" value="ECO:0007669"/>
    <property type="project" value="UniProtKB-KW"/>
</dbReference>
<comment type="subcellular location">
    <subcellularLocation>
        <location evidence="1">Mitochondrion</location>
    </subcellularLocation>
</comment>
<evidence type="ECO:0000256" key="4">
    <source>
        <dbReference type="ARBA" id="ARBA00022691"/>
    </source>
</evidence>
<keyword evidence="5" id="KW-0694">RNA-binding</keyword>
<feature type="compositionally biased region" description="Polar residues" evidence="8">
    <location>
        <begin position="645"/>
        <end position="657"/>
    </location>
</feature>
<feature type="compositionally biased region" description="Low complexity" evidence="8">
    <location>
        <begin position="345"/>
        <end position="355"/>
    </location>
</feature>
<dbReference type="Pfam" id="PF00398">
    <property type="entry name" value="RrnaAD"/>
    <property type="match status" value="1"/>
</dbReference>
<dbReference type="InterPro" id="IPR023165">
    <property type="entry name" value="rRNA_Ade_diMease-like_C"/>
</dbReference>
<dbReference type="GO" id="GO:0032259">
    <property type="term" value="P:methylation"/>
    <property type="evidence" value="ECO:0007669"/>
    <property type="project" value="UniProtKB-KW"/>
</dbReference>
<name>A0A4U6X0D6_9PEZI</name>
<evidence type="ECO:0000256" key="1">
    <source>
        <dbReference type="ARBA" id="ARBA00004173"/>
    </source>
</evidence>